<evidence type="ECO:0000313" key="5">
    <source>
        <dbReference type="Proteomes" id="UP000639859"/>
    </source>
</evidence>
<dbReference type="InterPro" id="IPR019734">
    <property type="entry name" value="TPR_rpt"/>
</dbReference>
<dbReference type="SMART" id="SM00028">
    <property type="entry name" value="TPR"/>
    <property type="match status" value="5"/>
</dbReference>
<dbReference type="InterPro" id="IPR050498">
    <property type="entry name" value="Ycf3"/>
</dbReference>
<dbReference type="Proteomes" id="UP000639859">
    <property type="component" value="Unassembled WGS sequence"/>
</dbReference>
<dbReference type="SUPFAM" id="SSF53756">
    <property type="entry name" value="UDP-Glycosyltransferase/glycogen phosphorylase"/>
    <property type="match status" value="1"/>
</dbReference>
<keyword evidence="1" id="KW-0677">Repeat</keyword>
<evidence type="ECO:0000256" key="1">
    <source>
        <dbReference type="ARBA" id="ARBA00022737"/>
    </source>
</evidence>
<name>A0ABS0SUT6_9CAUL</name>
<comment type="caution">
    <text evidence="4">The sequence shown here is derived from an EMBL/GenBank/DDBJ whole genome shotgun (WGS) entry which is preliminary data.</text>
</comment>
<organism evidence="4 5">
    <name type="scientific">Caulobacter hibisci</name>
    <dbReference type="NCBI Taxonomy" id="2035993"/>
    <lineage>
        <taxon>Bacteria</taxon>
        <taxon>Pseudomonadati</taxon>
        <taxon>Pseudomonadota</taxon>
        <taxon>Alphaproteobacteria</taxon>
        <taxon>Caulobacterales</taxon>
        <taxon>Caulobacteraceae</taxon>
        <taxon>Caulobacter</taxon>
    </lineage>
</organism>
<dbReference type="InterPro" id="IPR011990">
    <property type="entry name" value="TPR-like_helical_dom_sf"/>
</dbReference>
<dbReference type="Gene3D" id="1.25.40.10">
    <property type="entry name" value="Tetratricopeptide repeat domain"/>
    <property type="match status" value="1"/>
</dbReference>
<sequence length="597" mass="64780">MTRNLGSGISAAALAAADEAAGQGVHLGLRAAQLGDSASSDSIARLNREARAVRDQQSVKLLNKAIVAVQNGDYANAEKQALKALKKDERTGVAWHVLAVAREKLGDFASSMQCYEAALQLLPSEGAVAGDLGRLAFRLEMPDIAAKLFMHYLKERPGDLEGVNNLACALRDLNQESAAIDVLKPAIQANPEVPALWNTLGTVMCSLGEGRTALTFFDETLRLAPNFGKGHHNRAFARLDLGDVEGALADCEAGIASADSVEDLATMRFAHSTILLALGRVADGWDAYKARLDPDLPGAPHYPMPVRAWETGEDLAGKRLLVLAEQGLGDEVMFANTLPDVIEALGPDGALSLVVERRLIPLFERSFPGIDVTAHRTVAYEGRTYRNAPFVEDWSKIDCWVPMASLLRAFRPTAEAFPPRERFLTPGPGRVAHWKRVLQDAPPGPKVGLLWKSLRLNAERARQFSPFELWEPVLKTPGVSFVNLQYGDCDEEIAYAREQLGVEIWTPPGIDLKQDLDDVAALACALDLTIGFANATINLAGACGAATWLLTGAAAWTRLGTDHYPWYPQARCFIAPNYDDWRPIMADVAQALGEFAK</sequence>
<dbReference type="PANTHER" id="PTHR44858">
    <property type="entry name" value="TETRATRICOPEPTIDE REPEAT PROTEIN 6"/>
    <property type="match status" value="1"/>
</dbReference>
<keyword evidence="2 3" id="KW-0802">TPR repeat</keyword>
<dbReference type="PROSITE" id="PS50005">
    <property type="entry name" value="TPR"/>
    <property type="match status" value="2"/>
</dbReference>
<dbReference type="RefSeq" id="WP_198574979.1">
    <property type="nucleotide sequence ID" value="NZ_JADWOX010000002.1"/>
</dbReference>
<feature type="repeat" description="TPR" evidence="3">
    <location>
        <begin position="92"/>
        <end position="125"/>
    </location>
</feature>
<dbReference type="Pfam" id="PF13432">
    <property type="entry name" value="TPR_16"/>
    <property type="match status" value="1"/>
</dbReference>
<reference evidence="4 5" key="1">
    <citation type="submission" date="2020-11" db="EMBL/GenBank/DDBJ databases">
        <title>genome sequence of strain KACC 18849.</title>
        <authorList>
            <person name="Gao J."/>
            <person name="Zhang X."/>
        </authorList>
    </citation>
    <scope>NUCLEOTIDE SEQUENCE [LARGE SCALE GENOMIC DNA]</scope>
    <source>
        <strain evidence="4 5">KACC 18849</strain>
    </source>
</reference>
<evidence type="ECO:0000256" key="2">
    <source>
        <dbReference type="ARBA" id="ARBA00022803"/>
    </source>
</evidence>
<dbReference type="EMBL" id="JADWOX010000002">
    <property type="protein sequence ID" value="MBI1683041.1"/>
    <property type="molecule type" value="Genomic_DNA"/>
</dbReference>
<dbReference type="SUPFAM" id="SSF48452">
    <property type="entry name" value="TPR-like"/>
    <property type="match status" value="1"/>
</dbReference>
<evidence type="ECO:0000256" key="3">
    <source>
        <dbReference type="PROSITE-ProRule" id="PRU00339"/>
    </source>
</evidence>
<protein>
    <submittedName>
        <fullName evidence="4">Tetratricopeptide repeat protein</fullName>
    </submittedName>
</protein>
<gene>
    <name evidence="4" type="ORF">I4Q42_05100</name>
</gene>
<dbReference type="PANTHER" id="PTHR44858:SF1">
    <property type="entry name" value="UDP-N-ACETYLGLUCOSAMINE--PEPTIDE N-ACETYLGLUCOSAMINYLTRANSFERASE SPINDLY-RELATED"/>
    <property type="match status" value="1"/>
</dbReference>
<proteinExistence type="predicted"/>
<evidence type="ECO:0000313" key="4">
    <source>
        <dbReference type="EMBL" id="MBI1683041.1"/>
    </source>
</evidence>
<keyword evidence="5" id="KW-1185">Reference proteome</keyword>
<accession>A0ABS0SUT6</accession>
<feature type="repeat" description="TPR" evidence="3">
    <location>
        <begin position="194"/>
        <end position="227"/>
    </location>
</feature>